<proteinExistence type="predicted"/>
<dbReference type="Proteomes" id="UP000239504">
    <property type="component" value="Unassembled WGS sequence"/>
</dbReference>
<dbReference type="PANTHER" id="PTHR43760:SF1">
    <property type="entry name" value="ENDORIBONUCLEASE L-PSP_CHORISMATE MUTASE-LIKE DOMAIN-CONTAINING PROTEIN"/>
    <property type="match status" value="1"/>
</dbReference>
<gene>
    <name evidence="2" type="ORF">CW354_22460</name>
</gene>
<evidence type="ECO:0000259" key="1">
    <source>
        <dbReference type="Pfam" id="PF14588"/>
    </source>
</evidence>
<dbReference type="Gene3D" id="3.30.1330.40">
    <property type="entry name" value="RutC-like"/>
    <property type="match status" value="1"/>
</dbReference>
<comment type="caution">
    <text evidence="2">The sequence shown here is derived from an EMBL/GenBank/DDBJ whole genome shotgun (WGS) entry which is preliminary data.</text>
</comment>
<protein>
    <recommendedName>
        <fullName evidence="1">Endoribonuclease L-PSP/chorismate mutase-like domain-containing protein</fullName>
    </recommendedName>
</protein>
<dbReference type="RefSeq" id="WP_104832331.1">
    <property type="nucleotide sequence ID" value="NZ_PJCH01000017.1"/>
</dbReference>
<dbReference type="EMBL" id="PJCH01000017">
    <property type="protein sequence ID" value="PQA85692.1"/>
    <property type="molecule type" value="Genomic_DNA"/>
</dbReference>
<name>A0A2S7JZM9_9PROT</name>
<dbReference type="Pfam" id="PF14588">
    <property type="entry name" value="YjgF_endoribonc"/>
    <property type="match status" value="1"/>
</dbReference>
<organism evidence="2 3">
    <name type="scientific">Hyphococcus luteus</name>
    <dbReference type="NCBI Taxonomy" id="2058213"/>
    <lineage>
        <taxon>Bacteria</taxon>
        <taxon>Pseudomonadati</taxon>
        <taxon>Pseudomonadota</taxon>
        <taxon>Alphaproteobacteria</taxon>
        <taxon>Parvularculales</taxon>
        <taxon>Parvularculaceae</taxon>
        <taxon>Hyphococcus</taxon>
    </lineage>
</organism>
<feature type="domain" description="Endoribonuclease L-PSP/chorismate mutase-like" evidence="1">
    <location>
        <begin position="6"/>
        <end position="144"/>
    </location>
</feature>
<dbReference type="SUPFAM" id="SSF55298">
    <property type="entry name" value="YjgF-like"/>
    <property type="match status" value="1"/>
</dbReference>
<dbReference type="CDD" id="cd02199">
    <property type="entry name" value="YjgF_YER057c_UK114_like_1"/>
    <property type="match status" value="1"/>
</dbReference>
<dbReference type="InterPro" id="IPR035959">
    <property type="entry name" value="RutC-like_sf"/>
</dbReference>
<sequence>MSRIDDRLAELGLVLPEPVAPVANYVPYVISGNLVFISGQVSIGPGGLITGKLGADLDLEKGVEAAHACGVNLIAQLRAACGGDLDRVTRVVKLGGFVNSTPDFTDQPKVVNGCSDLMVAVFADKGRHARAAVGAPALPLNAAVEVDGVFEID</sequence>
<evidence type="ECO:0000313" key="2">
    <source>
        <dbReference type="EMBL" id="PQA85692.1"/>
    </source>
</evidence>
<dbReference type="AlphaFoldDB" id="A0A2S7JZM9"/>
<accession>A0A2S7JZM9</accession>
<dbReference type="OrthoDB" id="9806350at2"/>
<dbReference type="InterPro" id="IPR013813">
    <property type="entry name" value="Endoribo_LPSP/chorism_mut-like"/>
</dbReference>
<evidence type="ECO:0000313" key="3">
    <source>
        <dbReference type="Proteomes" id="UP000239504"/>
    </source>
</evidence>
<dbReference type="PANTHER" id="PTHR43760">
    <property type="entry name" value="ENDORIBONUCLEASE-RELATED"/>
    <property type="match status" value="1"/>
</dbReference>
<reference evidence="2 3" key="1">
    <citation type="submission" date="2017-12" db="EMBL/GenBank/DDBJ databases">
        <authorList>
            <person name="Hurst M.R.H."/>
        </authorList>
    </citation>
    <scope>NUCLEOTIDE SEQUENCE [LARGE SCALE GENOMIC DNA]</scope>
    <source>
        <strain evidence="2 3">SY-3-19</strain>
    </source>
</reference>
<keyword evidence="3" id="KW-1185">Reference proteome</keyword>